<gene>
    <name evidence="10" type="ORF">SKAU_G00418370</name>
</gene>
<dbReference type="GO" id="GO:0007155">
    <property type="term" value="P:cell adhesion"/>
    <property type="evidence" value="ECO:0007669"/>
    <property type="project" value="UniProtKB-KW"/>
</dbReference>
<feature type="transmembrane region" description="Helical" evidence="8">
    <location>
        <begin position="521"/>
        <end position="543"/>
    </location>
</feature>
<dbReference type="InterPro" id="IPR051036">
    <property type="entry name" value="SIGLEC"/>
</dbReference>
<dbReference type="Proteomes" id="UP001152622">
    <property type="component" value="Chromosome 24"/>
</dbReference>
<dbReference type="Gene3D" id="2.60.40.10">
    <property type="entry name" value="Immunoglobulins"/>
    <property type="match status" value="5"/>
</dbReference>
<evidence type="ECO:0000313" key="10">
    <source>
        <dbReference type="EMBL" id="KAJ8332941.1"/>
    </source>
</evidence>
<proteinExistence type="inferred from homology"/>
<evidence type="ECO:0000256" key="1">
    <source>
        <dbReference type="ARBA" id="ARBA00004479"/>
    </source>
</evidence>
<reference evidence="10" key="1">
    <citation type="journal article" date="2023" name="Science">
        <title>Genome structures resolve the early diversification of teleost fishes.</title>
        <authorList>
            <person name="Parey E."/>
            <person name="Louis A."/>
            <person name="Montfort J."/>
            <person name="Bouchez O."/>
            <person name="Roques C."/>
            <person name="Iampietro C."/>
            <person name="Lluch J."/>
            <person name="Castinel A."/>
            <person name="Donnadieu C."/>
            <person name="Desvignes T."/>
            <person name="Floi Bucao C."/>
            <person name="Jouanno E."/>
            <person name="Wen M."/>
            <person name="Mejri S."/>
            <person name="Dirks R."/>
            <person name="Jansen H."/>
            <person name="Henkel C."/>
            <person name="Chen W.J."/>
            <person name="Zahm M."/>
            <person name="Cabau C."/>
            <person name="Klopp C."/>
            <person name="Thompson A.W."/>
            <person name="Robinson-Rechavi M."/>
            <person name="Braasch I."/>
            <person name="Lecointre G."/>
            <person name="Bobe J."/>
            <person name="Postlethwait J.H."/>
            <person name="Berthelot C."/>
            <person name="Roest Crollius H."/>
            <person name="Guiguen Y."/>
        </authorList>
    </citation>
    <scope>NUCLEOTIDE SEQUENCE</scope>
    <source>
        <strain evidence="10">WJC10195</strain>
    </source>
</reference>
<dbReference type="EMBL" id="JAINUF010000024">
    <property type="protein sequence ID" value="KAJ8332941.1"/>
    <property type="molecule type" value="Genomic_DNA"/>
</dbReference>
<dbReference type="PANTHER" id="PTHR12035:SF125">
    <property type="entry name" value="SIALIC ACID-BINDING IG-LIKE LECTIN 5"/>
    <property type="match status" value="1"/>
</dbReference>
<evidence type="ECO:0000256" key="2">
    <source>
        <dbReference type="ARBA" id="ARBA00022692"/>
    </source>
</evidence>
<dbReference type="InterPro" id="IPR007110">
    <property type="entry name" value="Ig-like_dom"/>
</dbReference>
<dbReference type="PROSITE" id="PS50835">
    <property type="entry name" value="IG_LIKE"/>
    <property type="match status" value="3"/>
</dbReference>
<dbReference type="Pfam" id="PF13927">
    <property type="entry name" value="Ig_3"/>
    <property type="match status" value="1"/>
</dbReference>
<evidence type="ECO:0000256" key="4">
    <source>
        <dbReference type="ARBA" id="ARBA00022889"/>
    </source>
</evidence>
<dbReference type="InterPro" id="IPR003598">
    <property type="entry name" value="Ig_sub2"/>
</dbReference>
<keyword evidence="2 8" id="KW-0812">Transmembrane</keyword>
<comment type="similarity">
    <text evidence="7">Belongs to the immunoglobulin superfamily. SIGLEC (sialic acid binding Ig-like lectin) family.</text>
</comment>
<name>A0A9Q1IAW1_SYNKA</name>
<dbReference type="InterPro" id="IPR003599">
    <property type="entry name" value="Ig_sub"/>
</dbReference>
<dbReference type="InterPro" id="IPR036179">
    <property type="entry name" value="Ig-like_dom_sf"/>
</dbReference>
<comment type="caution">
    <text evidence="10">The sequence shown here is derived from an EMBL/GenBank/DDBJ whole genome shotgun (WGS) entry which is preliminary data.</text>
</comment>
<accession>A0A9Q1IAW1</accession>
<dbReference type="OrthoDB" id="10012075at2759"/>
<feature type="domain" description="Ig-like" evidence="9">
    <location>
        <begin position="13"/>
        <end position="94"/>
    </location>
</feature>
<dbReference type="GO" id="GO:0033691">
    <property type="term" value="F:sialic acid binding"/>
    <property type="evidence" value="ECO:0007669"/>
    <property type="project" value="TreeGrafter"/>
</dbReference>
<keyword evidence="3" id="KW-0430">Lectin</keyword>
<evidence type="ECO:0000259" key="9">
    <source>
        <dbReference type="PROSITE" id="PS50835"/>
    </source>
</evidence>
<dbReference type="AlphaFoldDB" id="A0A9Q1IAW1"/>
<keyword evidence="5 8" id="KW-1133">Transmembrane helix</keyword>
<dbReference type="GO" id="GO:0005886">
    <property type="term" value="C:plasma membrane"/>
    <property type="evidence" value="ECO:0007669"/>
    <property type="project" value="TreeGrafter"/>
</dbReference>
<dbReference type="PANTHER" id="PTHR12035">
    <property type="entry name" value="SIALIC ACID BINDING IMMUNOGLOBULIN-LIKE LECTIN"/>
    <property type="match status" value="1"/>
</dbReference>
<evidence type="ECO:0000256" key="7">
    <source>
        <dbReference type="ARBA" id="ARBA00038361"/>
    </source>
</evidence>
<organism evidence="10 11">
    <name type="scientific">Synaphobranchus kaupii</name>
    <name type="common">Kaup's arrowtooth eel</name>
    <dbReference type="NCBI Taxonomy" id="118154"/>
    <lineage>
        <taxon>Eukaryota</taxon>
        <taxon>Metazoa</taxon>
        <taxon>Chordata</taxon>
        <taxon>Craniata</taxon>
        <taxon>Vertebrata</taxon>
        <taxon>Euteleostomi</taxon>
        <taxon>Actinopterygii</taxon>
        <taxon>Neopterygii</taxon>
        <taxon>Teleostei</taxon>
        <taxon>Anguilliformes</taxon>
        <taxon>Synaphobranchidae</taxon>
        <taxon>Synaphobranchus</taxon>
    </lineage>
</organism>
<dbReference type="SMART" id="SM00409">
    <property type="entry name" value="IG"/>
    <property type="match status" value="4"/>
</dbReference>
<dbReference type="SMART" id="SM00408">
    <property type="entry name" value="IGc2"/>
    <property type="match status" value="1"/>
</dbReference>
<sequence>MTLWYCIKGLNQPRVEVHPVILKEDKLATLACFTRNQDCPGKRPSITWEGLSGRKEDQEVSSEIKFMPTRRDDGQQVTCRVEYSGGIVTSRNVTLTVQSDCSLLVDKMTATVYVLLFISATGSVGVLSVGWEISVPSRVTVDGGVCLHIPCTFTPPRGTDFQSLSGTWEKDGHVVSSHPHFDSSEDDNTARVRWTGFTTGQCSLVIPAPKITDAGKYTISVRENLKGGPGRAQTPLKVSLSVKITGLNQPRVEVHPVILKEDELAMLACFTPNQDCPGKRPSITWEGLSERKEDQEEIKFMPTRRDDGQQVTCRVEYSVGIVTSQTVTLTVQFLPKPVISLTPERVQEGDALTLSCVLDSRRPGNISLHRLGETQPLKHGIATQLSLTLPSVSRKDSGEYSCLSQQGQATDRSSVQVLVMYGPEITDETGCEELDGELVCICHSRGVPPPTIEWRGLRVDSYLLEVSNAVWNDTAESTVALRNDSGQEVTCVSRNHIGEDSRLLQAGSGETHIETCGICHLWVIVGFFLNVPIIFVLFCIYAIHKRLTGKKQQETELNDTYNTLDNTTMSPDYDIIRRATAN</sequence>
<evidence type="ECO:0000256" key="3">
    <source>
        <dbReference type="ARBA" id="ARBA00022734"/>
    </source>
</evidence>
<keyword evidence="4" id="KW-0130">Cell adhesion</keyword>
<keyword evidence="11" id="KW-1185">Reference proteome</keyword>
<protein>
    <recommendedName>
        <fullName evidence="9">Ig-like domain-containing protein</fullName>
    </recommendedName>
</protein>
<evidence type="ECO:0000256" key="5">
    <source>
        <dbReference type="ARBA" id="ARBA00022989"/>
    </source>
</evidence>
<feature type="domain" description="Ig-like" evidence="9">
    <location>
        <begin position="335"/>
        <end position="418"/>
    </location>
</feature>
<evidence type="ECO:0000256" key="6">
    <source>
        <dbReference type="ARBA" id="ARBA00023136"/>
    </source>
</evidence>
<evidence type="ECO:0000313" key="11">
    <source>
        <dbReference type="Proteomes" id="UP001152622"/>
    </source>
</evidence>
<dbReference type="SUPFAM" id="SSF48726">
    <property type="entry name" value="Immunoglobulin"/>
    <property type="match status" value="4"/>
</dbReference>
<dbReference type="GO" id="GO:0030246">
    <property type="term" value="F:carbohydrate binding"/>
    <property type="evidence" value="ECO:0007669"/>
    <property type="project" value="UniProtKB-KW"/>
</dbReference>
<dbReference type="InterPro" id="IPR013783">
    <property type="entry name" value="Ig-like_fold"/>
</dbReference>
<evidence type="ECO:0000256" key="8">
    <source>
        <dbReference type="SAM" id="Phobius"/>
    </source>
</evidence>
<feature type="domain" description="Ig-like" evidence="9">
    <location>
        <begin position="250"/>
        <end position="328"/>
    </location>
</feature>
<keyword evidence="6 8" id="KW-0472">Membrane</keyword>
<comment type="subcellular location">
    <subcellularLocation>
        <location evidence="1">Membrane</location>
        <topology evidence="1">Single-pass type I membrane protein</topology>
    </subcellularLocation>
</comment>